<accession>A0A8J6HXG8</accession>
<dbReference type="GO" id="GO:0003676">
    <property type="term" value="F:nucleic acid binding"/>
    <property type="evidence" value="ECO:0007669"/>
    <property type="project" value="InterPro"/>
</dbReference>
<dbReference type="Proteomes" id="UP000719412">
    <property type="component" value="Unassembled WGS sequence"/>
</dbReference>
<proteinExistence type="predicted"/>
<gene>
    <name evidence="1" type="ORF">GEV33_000460</name>
</gene>
<keyword evidence="2" id="KW-1185">Reference proteome</keyword>
<dbReference type="AlphaFoldDB" id="A0A8J6HXG8"/>
<reference evidence="1" key="1">
    <citation type="journal article" date="2020" name="J Insects Food Feed">
        <title>The yellow mealworm (Tenebrio molitor) genome: a resource for the emerging insects as food and feed industry.</title>
        <authorList>
            <person name="Eriksson T."/>
            <person name="Andere A."/>
            <person name="Kelstrup H."/>
            <person name="Emery V."/>
            <person name="Picard C."/>
        </authorList>
    </citation>
    <scope>NUCLEOTIDE SEQUENCE</scope>
    <source>
        <strain evidence="1">Stoneville</strain>
        <tissue evidence="1">Whole head</tissue>
    </source>
</reference>
<dbReference type="InterPro" id="IPR036397">
    <property type="entry name" value="RNaseH_sf"/>
</dbReference>
<comment type="caution">
    <text evidence="1">The sequence shown here is derived from an EMBL/GenBank/DDBJ whole genome shotgun (WGS) entry which is preliminary data.</text>
</comment>
<organism evidence="1 2">
    <name type="scientific">Tenebrio molitor</name>
    <name type="common">Yellow mealworm beetle</name>
    <dbReference type="NCBI Taxonomy" id="7067"/>
    <lineage>
        <taxon>Eukaryota</taxon>
        <taxon>Metazoa</taxon>
        <taxon>Ecdysozoa</taxon>
        <taxon>Arthropoda</taxon>
        <taxon>Hexapoda</taxon>
        <taxon>Insecta</taxon>
        <taxon>Pterygota</taxon>
        <taxon>Neoptera</taxon>
        <taxon>Endopterygota</taxon>
        <taxon>Coleoptera</taxon>
        <taxon>Polyphaga</taxon>
        <taxon>Cucujiformia</taxon>
        <taxon>Tenebrionidae</taxon>
        <taxon>Tenebrio</taxon>
    </lineage>
</organism>
<evidence type="ECO:0000313" key="1">
    <source>
        <dbReference type="EMBL" id="KAH0822332.1"/>
    </source>
</evidence>
<evidence type="ECO:0000313" key="2">
    <source>
        <dbReference type="Proteomes" id="UP000719412"/>
    </source>
</evidence>
<dbReference type="Gene3D" id="3.30.420.10">
    <property type="entry name" value="Ribonuclease H-like superfamily/Ribonuclease H"/>
    <property type="match status" value="1"/>
</dbReference>
<name>A0A8J6HXG8_TENMO</name>
<sequence length="115" mass="13495">MNAQRYVADTIEPHFLPHFPTLPNPVFQQDNARPHIARVTLACFEQADVILLTWPPRSPELFPIEHVWDIIGRRLGNLMRPPQTLEDLRHKIQVAWDEIPQEEIDNFINSMPRRA</sequence>
<dbReference type="EMBL" id="JABDTM020002916">
    <property type="protein sequence ID" value="KAH0822332.1"/>
    <property type="molecule type" value="Genomic_DNA"/>
</dbReference>
<evidence type="ECO:0008006" key="3">
    <source>
        <dbReference type="Google" id="ProtNLM"/>
    </source>
</evidence>
<protein>
    <recommendedName>
        <fullName evidence="3">Transposase</fullName>
    </recommendedName>
</protein>
<reference evidence="1" key="2">
    <citation type="submission" date="2021-08" db="EMBL/GenBank/DDBJ databases">
        <authorList>
            <person name="Eriksson T."/>
        </authorList>
    </citation>
    <scope>NUCLEOTIDE SEQUENCE</scope>
    <source>
        <strain evidence="1">Stoneville</strain>
        <tissue evidence="1">Whole head</tissue>
    </source>
</reference>